<evidence type="ECO:0000313" key="3">
    <source>
        <dbReference type="EMBL" id="ELY58652.1"/>
    </source>
</evidence>
<evidence type="ECO:0000259" key="2">
    <source>
        <dbReference type="Pfam" id="PF25213"/>
    </source>
</evidence>
<dbReference type="InterPro" id="IPR036388">
    <property type="entry name" value="WH-like_DNA-bd_sf"/>
</dbReference>
<organism evidence="3 4">
    <name type="scientific">Natronolimnohabitans innermongolicus JCM 12255</name>
    <dbReference type="NCBI Taxonomy" id="1227499"/>
    <lineage>
        <taxon>Archaea</taxon>
        <taxon>Methanobacteriati</taxon>
        <taxon>Methanobacteriota</taxon>
        <taxon>Stenosarchaea group</taxon>
        <taxon>Halobacteria</taxon>
        <taxon>Halobacteriales</taxon>
        <taxon>Natrialbaceae</taxon>
        <taxon>Natronolimnohabitans</taxon>
    </lineage>
</organism>
<gene>
    <name evidence="3" type="ORF">C493_06597</name>
</gene>
<dbReference type="PATRIC" id="fig|1227499.3.peg.1346"/>
<feature type="domain" description="HVO-A0261-like N-terminal" evidence="2">
    <location>
        <begin position="11"/>
        <end position="94"/>
    </location>
</feature>
<comment type="caution">
    <text evidence="3">The sequence shown here is derived from an EMBL/GenBank/DDBJ whole genome shotgun (WGS) entry which is preliminary data.</text>
</comment>
<dbReference type="InterPro" id="IPR013561">
    <property type="entry name" value="FilR1_middle_dom"/>
</dbReference>
<dbReference type="Pfam" id="PF25213">
    <property type="entry name" value="HVO_A0261_N"/>
    <property type="match status" value="1"/>
</dbReference>
<dbReference type="OrthoDB" id="330490at2157"/>
<evidence type="ECO:0000259" key="1">
    <source>
        <dbReference type="Pfam" id="PF08350"/>
    </source>
</evidence>
<protein>
    <submittedName>
        <fullName evidence="3">Transcriptional regulator-like protein</fullName>
    </submittedName>
</protein>
<dbReference type="eggNOG" id="arCOG02808">
    <property type="taxonomic scope" value="Archaea"/>
</dbReference>
<dbReference type="AlphaFoldDB" id="L9XAJ1"/>
<dbReference type="InterPro" id="IPR036390">
    <property type="entry name" value="WH_DNA-bd_sf"/>
</dbReference>
<dbReference type="Pfam" id="PF08350">
    <property type="entry name" value="FilR1_middle"/>
    <property type="match status" value="1"/>
</dbReference>
<dbReference type="EMBL" id="AOHZ01000034">
    <property type="protein sequence ID" value="ELY58652.1"/>
    <property type="molecule type" value="Genomic_DNA"/>
</dbReference>
<sequence length="268" mass="29399">MASCKTESPLADLEFLVRSDHRVTALEALAERPRSRADLRELTGASSSTVGRLLREFEARQWIVRDGPRYESTALGAFVAAGLRELLDRIETERKLRDVWEWLPDEASAITVEMGADAVVTVAETDDPYGPINRFAALLRTADRFRFVGSDLGLLEPCKDDLRDRILAGMEAVIVDPPAVARHIQSRYGDHCAGPIASGNLEVLVHDELPACGIGIVDRRVAIACYNPTSGTVRALIDTDAPAAREWAEATFDAYRREARPFALGTPA</sequence>
<dbReference type="STRING" id="1227499.C493_06597"/>
<feature type="domain" description="Methanogenesis regulatory protein FilR1 middle" evidence="1">
    <location>
        <begin position="128"/>
        <end position="257"/>
    </location>
</feature>
<dbReference type="InterPro" id="IPR057527">
    <property type="entry name" value="HVO_A0261-like_N"/>
</dbReference>
<keyword evidence="4" id="KW-1185">Reference proteome</keyword>
<dbReference type="Gene3D" id="1.10.10.10">
    <property type="entry name" value="Winged helix-like DNA-binding domain superfamily/Winged helix DNA-binding domain"/>
    <property type="match status" value="1"/>
</dbReference>
<evidence type="ECO:0000313" key="4">
    <source>
        <dbReference type="Proteomes" id="UP000011602"/>
    </source>
</evidence>
<dbReference type="RefSeq" id="WP_007258622.1">
    <property type="nucleotide sequence ID" value="NZ_AOHZ01000034.1"/>
</dbReference>
<dbReference type="SUPFAM" id="SSF46785">
    <property type="entry name" value="Winged helix' DNA-binding domain"/>
    <property type="match status" value="1"/>
</dbReference>
<reference evidence="3 4" key="1">
    <citation type="journal article" date="2014" name="PLoS Genet.">
        <title>Phylogenetically driven sequencing of extremely halophilic archaea reveals strategies for static and dynamic osmo-response.</title>
        <authorList>
            <person name="Becker E.A."/>
            <person name="Seitzer P.M."/>
            <person name="Tritt A."/>
            <person name="Larsen D."/>
            <person name="Krusor M."/>
            <person name="Yao A.I."/>
            <person name="Wu D."/>
            <person name="Madern D."/>
            <person name="Eisen J.A."/>
            <person name="Darling A.E."/>
            <person name="Facciotti M.T."/>
        </authorList>
    </citation>
    <scope>NUCLEOTIDE SEQUENCE [LARGE SCALE GENOMIC DNA]</scope>
    <source>
        <strain evidence="3 4">JCM 12255</strain>
    </source>
</reference>
<accession>L9XAJ1</accession>
<proteinExistence type="predicted"/>
<dbReference type="Proteomes" id="UP000011602">
    <property type="component" value="Unassembled WGS sequence"/>
</dbReference>
<name>L9XAJ1_9EURY</name>